<dbReference type="RefSeq" id="WP_179776861.1">
    <property type="nucleotide sequence ID" value="NZ_JACCFK010000002.1"/>
</dbReference>
<evidence type="ECO:0000313" key="10">
    <source>
        <dbReference type="Proteomes" id="UP000549616"/>
    </source>
</evidence>
<feature type="transmembrane region" description="Helical" evidence="7">
    <location>
        <begin position="164"/>
        <end position="188"/>
    </location>
</feature>
<feature type="domain" description="Cation/H+ exchanger transmembrane" evidence="8">
    <location>
        <begin position="18"/>
        <end position="389"/>
    </location>
</feature>
<feature type="transmembrane region" description="Helical" evidence="7">
    <location>
        <begin position="282"/>
        <end position="303"/>
    </location>
</feature>
<dbReference type="EMBL" id="JACCFK010000002">
    <property type="protein sequence ID" value="NYI92537.1"/>
    <property type="molecule type" value="Genomic_DNA"/>
</dbReference>
<evidence type="ECO:0000256" key="6">
    <source>
        <dbReference type="ARBA" id="ARBA00023136"/>
    </source>
</evidence>
<feature type="transmembrane region" description="Helical" evidence="7">
    <location>
        <begin position="97"/>
        <end position="119"/>
    </location>
</feature>
<evidence type="ECO:0000256" key="4">
    <source>
        <dbReference type="ARBA" id="ARBA00022989"/>
    </source>
</evidence>
<dbReference type="GO" id="GO:0016020">
    <property type="term" value="C:membrane"/>
    <property type="evidence" value="ECO:0007669"/>
    <property type="project" value="UniProtKB-SubCell"/>
</dbReference>
<dbReference type="AlphaFoldDB" id="A0A853BD11"/>
<keyword evidence="5" id="KW-0406">Ion transport</keyword>
<feature type="transmembrane region" description="Helical" evidence="7">
    <location>
        <begin position="369"/>
        <end position="388"/>
    </location>
</feature>
<comment type="caution">
    <text evidence="9">The sequence shown here is derived from an EMBL/GenBank/DDBJ whole genome shotgun (WGS) entry which is preliminary data.</text>
</comment>
<keyword evidence="3 7" id="KW-0812">Transmembrane</keyword>
<feature type="transmembrane region" description="Helical" evidence="7">
    <location>
        <begin position="65"/>
        <end position="85"/>
    </location>
</feature>
<reference evidence="9 10" key="1">
    <citation type="submission" date="2020-07" db="EMBL/GenBank/DDBJ databases">
        <title>Sequencing the genomes of 1000 actinobacteria strains.</title>
        <authorList>
            <person name="Klenk H.-P."/>
        </authorList>
    </citation>
    <scope>NUCLEOTIDE SEQUENCE [LARGE SCALE GENOMIC DNA]</scope>
    <source>
        <strain evidence="9 10">DSM 104006</strain>
    </source>
</reference>
<proteinExistence type="predicted"/>
<sequence length="404" mass="41637">MSTEQVVFLVADLALIIVVARLFGMLARRFGQPAVIGEVLAGICLGPTLLGGLSGTLFPADVRPLLSALAQVGVALFMFTVGLDVDRKLLRGQGKIAVATSVCSILLPLALGAGAGLLLAGSHPGPDRLGFVSFVAVAMSITAFPVLARILADRGLRDTRLGGLAIACAAIGDVVAWALLGVVVFVVSGSGGDSWRLLLFVPYAAVMLLLVRPVLRRLLDRRGPGTGGYAVVLAGLLASGALTEWMGLHLIFGAFLFGAVVPHEVTWVRTELQSHLGKLNDVLLLPVFFLIAGLQVDLAVIGWDGLGELALVLAAAITGKFGGAYLGARGSGLPSPDSARLGILLNTRGLTELVVLGVGLSLGVLDGELYSVMVVMAVLTTAMAGPLLRFTRSRSPTPSAVSAA</sequence>
<dbReference type="Proteomes" id="UP000549616">
    <property type="component" value="Unassembled WGS sequence"/>
</dbReference>
<feature type="transmembrane region" description="Helical" evidence="7">
    <location>
        <begin position="39"/>
        <end position="59"/>
    </location>
</feature>
<organism evidence="9 10">
    <name type="scientific">Amycolatopsis endophytica</name>
    <dbReference type="NCBI Taxonomy" id="860233"/>
    <lineage>
        <taxon>Bacteria</taxon>
        <taxon>Bacillati</taxon>
        <taxon>Actinomycetota</taxon>
        <taxon>Actinomycetes</taxon>
        <taxon>Pseudonocardiales</taxon>
        <taxon>Pseudonocardiaceae</taxon>
        <taxon>Amycolatopsis</taxon>
    </lineage>
</organism>
<evidence type="ECO:0000256" key="5">
    <source>
        <dbReference type="ARBA" id="ARBA00023065"/>
    </source>
</evidence>
<evidence type="ECO:0000256" key="1">
    <source>
        <dbReference type="ARBA" id="ARBA00004141"/>
    </source>
</evidence>
<feature type="transmembrane region" description="Helical" evidence="7">
    <location>
        <begin position="6"/>
        <end position="27"/>
    </location>
</feature>
<keyword evidence="4 7" id="KW-1133">Transmembrane helix</keyword>
<dbReference type="InterPro" id="IPR038770">
    <property type="entry name" value="Na+/solute_symporter_sf"/>
</dbReference>
<keyword evidence="10" id="KW-1185">Reference proteome</keyword>
<evidence type="ECO:0000256" key="3">
    <source>
        <dbReference type="ARBA" id="ARBA00022692"/>
    </source>
</evidence>
<dbReference type="InterPro" id="IPR050794">
    <property type="entry name" value="CPA2_transporter"/>
</dbReference>
<evidence type="ECO:0000256" key="2">
    <source>
        <dbReference type="ARBA" id="ARBA00022448"/>
    </source>
</evidence>
<dbReference type="PANTHER" id="PTHR32468:SF0">
    <property type="entry name" value="K(+)_H(+) ANTIPORTER 1"/>
    <property type="match status" value="1"/>
</dbReference>
<protein>
    <submittedName>
        <fullName evidence="9">Kef-type K+ transport system membrane component KefB</fullName>
    </submittedName>
</protein>
<name>A0A853BD11_9PSEU</name>
<evidence type="ECO:0000313" key="9">
    <source>
        <dbReference type="EMBL" id="NYI92537.1"/>
    </source>
</evidence>
<keyword evidence="2" id="KW-0813">Transport</keyword>
<feature type="transmembrane region" description="Helical" evidence="7">
    <location>
        <begin position="194"/>
        <end position="211"/>
    </location>
</feature>
<feature type="transmembrane region" description="Helical" evidence="7">
    <location>
        <begin position="309"/>
        <end position="328"/>
    </location>
</feature>
<dbReference type="PANTHER" id="PTHR32468">
    <property type="entry name" value="CATION/H + ANTIPORTER"/>
    <property type="match status" value="1"/>
</dbReference>
<evidence type="ECO:0000256" key="7">
    <source>
        <dbReference type="SAM" id="Phobius"/>
    </source>
</evidence>
<evidence type="ECO:0000259" key="8">
    <source>
        <dbReference type="Pfam" id="PF00999"/>
    </source>
</evidence>
<dbReference type="GO" id="GO:0015297">
    <property type="term" value="F:antiporter activity"/>
    <property type="evidence" value="ECO:0007669"/>
    <property type="project" value="InterPro"/>
</dbReference>
<comment type="subcellular location">
    <subcellularLocation>
        <location evidence="1">Membrane</location>
        <topology evidence="1">Multi-pass membrane protein</topology>
    </subcellularLocation>
</comment>
<dbReference type="Gene3D" id="1.20.1530.20">
    <property type="match status" value="1"/>
</dbReference>
<accession>A0A853BD11</accession>
<dbReference type="InterPro" id="IPR006153">
    <property type="entry name" value="Cation/H_exchanger_TM"/>
</dbReference>
<dbReference type="GO" id="GO:1902600">
    <property type="term" value="P:proton transmembrane transport"/>
    <property type="evidence" value="ECO:0007669"/>
    <property type="project" value="InterPro"/>
</dbReference>
<keyword evidence="6 7" id="KW-0472">Membrane</keyword>
<dbReference type="Pfam" id="PF00999">
    <property type="entry name" value="Na_H_Exchanger"/>
    <property type="match status" value="1"/>
</dbReference>
<gene>
    <name evidence="9" type="ORF">HNR02_005912</name>
</gene>
<feature type="transmembrane region" description="Helical" evidence="7">
    <location>
        <begin position="223"/>
        <end position="242"/>
    </location>
</feature>
<feature type="transmembrane region" description="Helical" evidence="7">
    <location>
        <begin position="131"/>
        <end position="152"/>
    </location>
</feature>